<evidence type="ECO:0000256" key="1">
    <source>
        <dbReference type="SAM" id="Coils"/>
    </source>
</evidence>
<evidence type="ECO:0000256" key="2">
    <source>
        <dbReference type="SAM" id="MobiDB-lite"/>
    </source>
</evidence>
<dbReference type="EMBL" id="LAFY01000276">
    <property type="protein sequence ID" value="KJY01639.1"/>
    <property type="molecule type" value="Genomic_DNA"/>
</dbReference>
<accession>A0A0F4GWL4</accession>
<keyword evidence="1" id="KW-0175">Coiled coil</keyword>
<evidence type="ECO:0000313" key="4">
    <source>
        <dbReference type="Proteomes" id="UP000033647"/>
    </source>
</evidence>
<dbReference type="STRING" id="1047168.A0A0F4GWL4"/>
<reference evidence="3 4" key="1">
    <citation type="submission" date="2015-03" db="EMBL/GenBank/DDBJ databases">
        <title>RNA-seq based gene annotation and comparative genomics of four Zymoseptoria species reveal species-specific pathogenicity related genes and transposable element activity.</title>
        <authorList>
            <person name="Grandaubert J."/>
            <person name="Bhattacharyya A."/>
            <person name="Stukenbrock E.H."/>
        </authorList>
    </citation>
    <scope>NUCLEOTIDE SEQUENCE [LARGE SCALE GENOMIC DNA]</scope>
    <source>
        <strain evidence="3 4">Zb18110</strain>
    </source>
</reference>
<sequence length="443" mass="50396">MALERGARPLARCLRCTRHERITTLPIRAFTLSAPKCLEIETAAGSSEPPPPPPSSKSEKLKLDPFKVSTPRQEKRLLRTQHLLPVGSRRRRAAMKSTSQIPFEELPYQCFQEARKVLQEDRAERLDEIRTQRERIEFLKEKVVVGEEEEKKKATTLRDMQQRLEKTKIWADINDPLVKKKFEDGLGDMTKPIYRYLADRKWRTYERPVLVQRITQMNIIPDLLPGLAPTVATSLAFPLPTLPHKRKNIPHGDVVEARISESPAILSIQPFTAGEQLVTIAVVNPDVPDVESDGYTSRCHFLACNVPISAINTQVKLASLDKPSQVVHSWLPAFAQKGLDKQRMAIVILAQRQAADGTSTTIDTSAVKSVDQGRFGKRNHFSLRSFLPKFGLSPVGVDLFRTTWDASTAQVMRRAGVQGWNLEFKRKRVEPLPYQRLKEERYR</sequence>
<feature type="region of interest" description="Disordered" evidence="2">
    <location>
        <begin position="42"/>
        <end position="65"/>
    </location>
</feature>
<dbReference type="SUPFAM" id="SSF49777">
    <property type="entry name" value="PEBP-like"/>
    <property type="match status" value="1"/>
</dbReference>
<dbReference type="GO" id="GO:0005840">
    <property type="term" value="C:ribosome"/>
    <property type="evidence" value="ECO:0007669"/>
    <property type="project" value="UniProtKB-KW"/>
</dbReference>
<feature type="coiled-coil region" evidence="1">
    <location>
        <begin position="122"/>
        <end position="149"/>
    </location>
</feature>
<dbReference type="CDD" id="cd00866">
    <property type="entry name" value="PEBP_euk"/>
    <property type="match status" value="1"/>
</dbReference>
<proteinExistence type="predicted"/>
<gene>
    <name evidence="3" type="ORF">TI39_contig284g00011</name>
</gene>
<dbReference type="Gene3D" id="1.20.58.1180">
    <property type="match status" value="1"/>
</dbReference>
<dbReference type="AlphaFoldDB" id="A0A0F4GWL4"/>
<keyword evidence="3" id="KW-0689">Ribosomal protein</keyword>
<name>A0A0F4GWL4_9PEZI</name>
<keyword evidence="3" id="KW-0687">Ribonucleoprotein</keyword>
<dbReference type="OrthoDB" id="2153661at2759"/>
<comment type="caution">
    <text evidence="3">The sequence shown here is derived from an EMBL/GenBank/DDBJ whole genome shotgun (WGS) entry which is preliminary data.</text>
</comment>
<dbReference type="Gene3D" id="3.90.280.10">
    <property type="entry name" value="PEBP-like"/>
    <property type="match status" value="1"/>
</dbReference>
<organism evidence="3 4">
    <name type="scientific">Zymoseptoria brevis</name>
    <dbReference type="NCBI Taxonomy" id="1047168"/>
    <lineage>
        <taxon>Eukaryota</taxon>
        <taxon>Fungi</taxon>
        <taxon>Dikarya</taxon>
        <taxon>Ascomycota</taxon>
        <taxon>Pezizomycotina</taxon>
        <taxon>Dothideomycetes</taxon>
        <taxon>Dothideomycetidae</taxon>
        <taxon>Mycosphaerellales</taxon>
        <taxon>Mycosphaerellaceae</taxon>
        <taxon>Zymoseptoria</taxon>
    </lineage>
</organism>
<dbReference type="InterPro" id="IPR036610">
    <property type="entry name" value="PEBP-like_sf"/>
</dbReference>
<dbReference type="Proteomes" id="UP000033647">
    <property type="component" value="Unassembled WGS sequence"/>
</dbReference>
<protein>
    <submittedName>
        <fullName evidence="3">Mitochondrial 54S ribosomal protein YmL35</fullName>
    </submittedName>
</protein>
<dbReference type="InterPro" id="IPR035810">
    <property type="entry name" value="PEBP_euk"/>
</dbReference>
<evidence type="ECO:0000313" key="3">
    <source>
        <dbReference type="EMBL" id="KJY01639.1"/>
    </source>
</evidence>
<keyword evidence="4" id="KW-1185">Reference proteome</keyword>